<gene>
    <name evidence="2" type="ORF">J5A65_10030</name>
</gene>
<keyword evidence="3" id="KW-1185">Reference proteome</keyword>
<dbReference type="RefSeq" id="WP_212321630.1">
    <property type="nucleotide sequence ID" value="NZ_AP024463.1"/>
</dbReference>
<accession>A0ABX7Y2G4</accession>
<organism evidence="2 3">
    <name type="scientific">Arachnia rubra</name>
    <dbReference type="NCBI Taxonomy" id="1547448"/>
    <lineage>
        <taxon>Bacteria</taxon>
        <taxon>Bacillati</taxon>
        <taxon>Actinomycetota</taxon>
        <taxon>Actinomycetes</taxon>
        <taxon>Propionibacteriales</taxon>
        <taxon>Propionibacteriaceae</taxon>
        <taxon>Arachnia</taxon>
    </lineage>
</organism>
<evidence type="ECO:0000259" key="1">
    <source>
        <dbReference type="Pfam" id="PF03358"/>
    </source>
</evidence>
<dbReference type="Proteomes" id="UP000678513">
    <property type="component" value="Chromosome"/>
</dbReference>
<sequence>MKIGIIAGSTRQGRNSAGVAHWVAQGVAGREGVESVLLDLATFELPMFDAPMPPMMLNRKYESDAVKAWSQAVDDCDGFIFVLPEYNRSVPAVLKNAIDWLAPEWMDKTAACVGYGSANGIRAVEHCRSILTNFNMHVIRPQVALSIFTDISDGAVVPSERLQGDLKNMVDGLVAVIARRQA</sequence>
<evidence type="ECO:0000313" key="2">
    <source>
        <dbReference type="EMBL" id="QUC07277.1"/>
    </source>
</evidence>
<dbReference type="EMBL" id="CP072384">
    <property type="protein sequence ID" value="QUC07277.1"/>
    <property type="molecule type" value="Genomic_DNA"/>
</dbReference>
<dbReference type="Pfam" id="PF03358">
    <property type="entry name" value="FMN_red"/>
    <property type="match status" value="1"/>
</dbReference>
<dbReference type="InterPro" id="IPR005025">
    <property type="entry name" value="FMN_Rdtase-like_dom"/>
</dbReference>
<name>A0ABX7Y2G4_9ACTN</name>
<proteinExistence type="predicted"/>
<dbReference type="PANTHER" id="PTHR30543:SF21">
    <property type="entry name" value="NAD(P)H-DEPENDENT FMN REDUCTASE LOT6"/>
    <property type="match status" value="1"/>
</dbReference>
<dbReference type="PANTHER" id="PTHR30543">
    <property type="entry name" value="CHROMATE REDUCTASE"/>
    <property type="match status" value="1"/>
</dbReference>
<dbReference type="Gene3D" id="3.40.50.360">
    <property type="match status" value="1"/>
</dbReference>
<evidence type="ECO:0000313" key="3">
    <source>
        <dbReference type="Proteomes" id="UP000678513"/>
    </source>
</evidence>
<protein>
    <submittedName>
        <fullName evidence="2">NAD(P)H-dependent oxidoreductase</fullName>
    </submittedName>
</protein>
<dbReference type="InterPro" id="IPR050712">
    <property type="entry name" value="NAD(P)H-dep_reductase"/>
</dbReference>
<dbReference type="SUPFAM" id="SSF52218">
    <property type="entry name" value="Flavoproteins"/>
    <property type="match status" value="1"/>
</dbReference>
<dbReference type="InterPro" id="IPR029039">
    <property type="entry name" value="Flavoprotein-like_sf"/>
</dbReference>
<feature type="domain" description="NADPH-dependent FMN reductase-like" evidence="1">
    <location>
        <begin position="1"/>
        <end position="149"/>
    </location>
</feature>
<reference evidence="2 3" key="1">
    <citation type="submission" date="2021-03" db="EMBL/GenBank/DDBJ databases">
        <title>Human Oral Microbial Genomes.</title>
        <authorList>
            <person name="Johnston C.D."/>
            <person name="Chen T."/>
            <person name="Dewhirst F.E."/>
        </authorList>
    </citation>
    <scope>NUCLEOTIDE SEQUENCE [LARGE SCALE GENOMIC DNA]</scope>
    <source>
        <strain evidence="2 3">DSMZ 100122</strain>
    </source>
</reference>